<evidence type="ECO:0000313" key="2">
    <source>
        <dbReference type="Proteomes" id="UP001057375"/>
    </source>
</evidence>
<keyword evidence="2" id="KW-1185">Reference proteome</keyword>
<name>A0ABQ5KPV1_9EUKA</name>
<accession>A0ABQ5KPV1</accession>
<gene>
    <name evidence="1" type="ORF">ADUPG1_002723</name>
</gene>
<proteinExistence type="predicted"/>
<feature type="non-terminal residue" evidence="1">
    <location>
        <position position="82"/>
    </location>
</feature>
<evidence type="ECO:0000313" key="1">
    <source>
        <dbReference type="EMBL" id="GKT33996.1"/>
    </source>
</evidence>
<protein>
    <submittedName>
        <fullName evidence="1">Response regulator</fullName>
    </submittedName>
</protein>
<reference evidence="1" key="1">
    <citation type="submission" date="2022-03" db="EMBL/GenBank/DDBJ databases">
        <title>Draft genome sequence of Aduncisulcus paluster, a free-living microaerophilic Fornicata.</title>
        <authorList>
            <person name="Yuyama I."/>
            <person name="Kume K."/>
            <person name="Tamura T."/>
            <person name="Inagaki Y."/>
            <person name="Hashimoto T."/>
        </authorList>
    </citation>
    <scope>NUCLEOTIDE SEQUENCE</scope>
    <source>
        <strain evidence="1">NY0171</strain>
    </source>
</reference>
<sequence>MSLPTYDINSTEAGGAFETYAGEEILDEMDRKRIEVATIIITMFDAFGQGGDYITLGELVERLRREYQTLIGAIYYSSTETS</sequence>
<organism evidence="1 2">
    <name type="scientific">Aduncisulcus paluster</name>
    <dbReference type="NCBI Taxonomy" id="2918883"/>
    <lineage>
        <taxon>Eukaryota</taxon>
        <taxon>Metamonada</taxon>
        <taxon>Carpediemonas-like organisms</taxon>
        <taxon>Aduncisulcus</taxon>
    </lineage>
</organism>
<dbReference type="Proteomes" id="UP001057375">
    <property type="component" value="Unassembled WGS sequence"/>
</dbReference>
<comment type="caution">
    <text evidence="1">The sequence shown here is derived from an EMBL/GenBank/DDBJ whole genome shotgun (WGS) entry which is preliminary data.</text>
</comment>
<dbReference type="EMBL" id="BQXS01003316">
    <property type="protein sequence ID" value="GKT33996.1"/>
    <property type="molecule type" value="Genomic_DNA"/>
</dbReference>